<evidence type="ECO:0000313" key="5">
    <source>
        <dbReference type="Proteomes" id="UP000602905"/>
    </source>
</evidence>
<dbReference type="PROSITE" id="PS50013">
    <property type="entry name" value="CHROMO_2"/>
    <property type="match status" value="1"/>
</dbReference>
<gene>
    <name evidence="4" type="ORF">RHS03_07538</name>
</gene>
<dbReference type="Pfam" id="PF24626">
    <property type="entry name" value="SH3_Tf2-1"/>
    <property type="match status" value="1"/>
</dbReference>
<dbReference type="Pfam" id="PF00385">
    <property type="entry name" value="Chromo"/>
    <property type="match status" value="1"/>
</dbReference>
<dbReference type="PROSITE" id="PS00598">
    <property type="entry name" value="CHROMO_1"/>
    <property type="match status" value="1"/>
</dbReference>
<dbReference type="InterPro" id="IPR056924">
    <property type="entry name" value="SH3_Tf2-1"/>
</dbReference>
<keyword evidence="2" id="KW-0539">Nucleus</keyword>
<dbReference type="AlphaFoldDB" id="A0A8H7HLW8"/>
<evidence type="ECO:0000256" key="2">
    <source>
        <dbReference type="ARBA" id="ARBA00023242"/>
    </source>
</evidence>
<dbReference type="GO" id="GO:0006338">
    <property type="term" value="P:chromatin remodeling"/>
    <property type="evidence" value="ECO:0007669"/>
    <property type="project" value="UniProtKB-ARBA"/>
</dbReference>
<dbReference type="GO" id="GO:0005634">
    <property type="term" value="C:nucleus"/>
    <property type="evidence" value="ECO:0007669"/>
    <property type="project" value="UniProtKB-SubCell"/>
</dbReference>
<feature type="non-terminal residue" evidence="4">
    <location>
        <position position="1"/>
    </location>
</feature>
<dbReference type="InterPro" id="IPR023780">
    <property type="entry name" value="Chromo_domain"/>
</dbReference>
<dbReference type="GO" id="GO:0003676">
    <property type="term" value="F:nucleic acid binding"/>
    <property type="evidence" value="ECO:0007669"/>
    <property type="project" value="InterPro"/>
</dbReference>
<dbReference type="SUPFAM" id="SSF54160">
    <property type="entry name" value="Chromo domain-like"/>
    <property type="match status" value="1"/>
</dbReference>
<dbReference type="InterPro" id="IPR023779">
    <property type="entry name" value="Chromodomain_CS"/>
</dbReference>
<dbReference type="InterPro" id="IPR036397">
    <property type="entry name" value="RNaseH_sf"/>
</dbReference>
<accession>A0A8H7HLW8</accession>
<feature type="domain" description="Chromo" evidence="3">
    <location>
        <begin position="163"/>
        <end position="213"/>
    </location>
</feature>
<evidence type="ECO:0000313" key="4">
    <source>
        <dbReference type="EMBL" id="KAF8698585.1"/>
    </source>
</evidence>
<dbReference type="OrthoDB" id="3268967at2759"/>
<dbReference type="PANTHER" id="PTHR45835:SF99">
    <property type="entry name" value="CHROMO DOMAIN-CONTAINING PROTEIN-RELATED"/>
    <property type="match status" value="1"/>
</dbReference>
<sequence>MAEFAYNNAVHSSTGKSPFKALYGWELALTPSNVPTNVPEADKLAMQMEAQWQEIEAALWQSKTCMTARESGEPINFKIGEEAWLDAKNVKLKTLSPKLSEQCLGPFKIIEKISNQAYCLELLPSMRIHNVFYVGLLSKVKKDKNCTFKNQPPPVTVDREEEYKVEGIMDAEERNRKWFFRVKWKGYGPEESTWEPWENLKNAGKFLKKYKEEMRKKALGAAKALKGGAVL</sequence>
<comment type="caution">
    <text evidence="4">The sequence shown here is derived from an EMBL/GenBank/DDBJ whole genome shotgun (WGS) entry which is preliminary data.</text>
</comment>
<organism evidence="4 5">
    <name type="scientific">Rhizoctonia solani</name>
    <dbReference type="NCBI Taxonomy" id="456999"/>
    <lineage>
        <taxon>Eukaryota</taxon>
        <taxon>Fungi</taxon>
        <taxon>Dikarya</taxon>
        <taxon>Basidiomycota</taxon>
        <taxon>Agaricomycotina</taxon>
        <taxon>Agaricomycetes</taxon>
        <taxon>Cantharellales</taxon>
        <taxon>Ceratobasidiaceae</taxon>
        <taxon>Rhizoctonia</taxon>
    </lineage>
</organism>
<comment type="subcellular location">
    <subcellularLocation>
        <location evidence="1">Nucleus</location>
    </subcellularLocation>
</comment>
<evidence type="ECO:0000256" key="1">
    <source>
        <dbReference type="ARBA" id="ARBA00004123"/>
    </source>
</evidence>
<dbReference type="EMBL" id="JACYCD010000249">
    <property type="protein sequence ID" value="KAF8698585.1"/>
    <property type="molecule type" value="Genomic_DNA"/>
</dbReference>
<dbReference type="InterPro" id="IPR000953">
    <property type="entry name" value="Chromo/chromo_shadow_dom"/>
</dbReference>
<evidence type="ECO:0000259" key="3">
    <source>
        <dbReference type="PROSITE" id="PS50013"/>
    </source>
</evidence>
<dbReference type="InterPro" id="IPR016197">
    <property type="entry name" value="Chromo-like_dom_sf"/>
</dbReference>
<proteinExistence type="predicted"/>
<dbReference type="SMART" id="SM00298">
    <property type="entry name" value="CHROMO"/>
    <property type="match status" value="1"/>
</dbReference>
<dbReference type="Gene3D" id="2.40.50.40">
    <property type="match status" value="1"/>
</dbReference>
<dbReference type="Gene3D" id="3.30.420.10">
    <property type="entry name" value="Ribonuclease H-like superfamily/Ribonuclease H"/>
    <property type="match status" value="1"/>
</dbReference>
<dbReference type="PANTHER" id="PTHR45835">
    <property type="entry name" value="YALI0A06105P"/>
    <property type="match status" value="1"/>
</dbReference>
<dbReference type="Proteomes" id="UP000602905">
    <property type="component" value="Unassembled WGS sequence"/>
</dbReference>
<protein>
    <submittedName>
        <fullName evidence="4">Chromo (CHRromatin Organization MOdifier) domain</fullName>
    </submittedName>
</protein>
<name>A0A8H7HLW8_9AGAM</name>
<reference evidence="4" key="1">
    <citation type="submission" date="2020-09" db="EMBL/GenBank/DDBJ databases">
        <title>Comparative genome analyses of four rice-infecting Rhizoctonia solani isolates reveal extensive enrichment of homogalacturonan modification genes.</title>
        <authorList>
            <person name="Lee D.-Y."/>
            <person name="Jeon J."/>
            <person name="Kim K.-T."/>
            <person name="Cheong K."/>
            <person name="Song H."/>
            <person name="Choi G."/>
            <person name="Ko J."/>
            <person name="Opiyo S.O."/>
            <person name="Zuo S."/>
            <person name="Madhav S."/>
            <person name="Lee Y.-H."/>
            <person name="Wang G.-L."/>
        </authorList>
    </citation>
    <scope>NUCLEOTIDE SEQUENCE</scope>
    <source>
        <strain evidence="4">AG1-IA WGL</strain>
    </source>
</reference>